<keyword evidence="2" id="KW-1185">Reference proteome</keyword>
<protein>
    <submittedName>
        <fullName evidence="1">Uncharacterized protein</fullName>
    </submittedName>
</protein>
<evidence type="ECO:0000313" key="2">
    <source>
        <dbReference type="Proteomes" id="UP001321760"/>
    </source>
</evidence>
<dbReference type="EMBL" id="MU865932">
    <property type="protein sequence ID" value="KAK4450473.1"/>
    <property type="molecule type" value="Genomic_DNA"/>
</dbReference>
<dbReference type="AlphaFoldDB" id="A0AAV9GPC6"/>
<accession>A0AAV9GPC6</accession>
<name>A0AAV9GPC6_9PEZI</name>
<sequence>MNQQDPGPGPQAPGANPTLIVNAARLTMIAFHQLQDDADTHGATSPNRATLEAQFLNTRATLATVYYDLVKLIIEARQHGNEFFVPYHVEKATTSTNMLSIGNGMNVARDLISPDIQHLPPDEIFITPLTCLLSKFSMAFLTAAGLINSERALYNPGSMLSGLNNPNRSVYFNDIARLRAGNHPGNKIRNSTEYQIAAMIREKYRLFHDRLVAESSGLGHFRTERGLDLYPYTQAVRTKMNEIAAATGMEDILYAAMVEPLDRMDRIFEQKGELRFRAQNMHHVILRVNSVDDRMWNWRMSDTSRVNILLA</sequence>
<evidence type="ECO:0000313" key="1">
    <source>
        <dbReference type="EMBL" id="KAK4450473.1"/>
    </source>
</evidence>
<reference evidence="1" key="2">
    <citation type="submission" date="2023-05" db="EMBL/GenBank/DDBJ databases">
        <authorList>
            <consortium name="Lawrence Berkeley National Laboratory"/>
            <person name="Steindorff A."/>
            <person name="Hensen N."/>
            <person name="Bonometti L."/>
            <person name="Westerberg I."/>
            <person name="Brannstrom I.O."/>
            <person name="Guillou S."/>
            <person name="Cros-Aarteil S."/>
            <person name="Calhoun S."/>
            <person name="Haridas S."/>
            <person name="Kuo A."/>
            <person name="Mondo S."/>
            <person name="Pangilinan J."/>
            <person name="Riley R."/>
            <person name="Labutti K."/>
            <person name="Andreopoulos B."/>
            <person name="Lipzen A."/>
            <person name="Chen C."/>
            <person name="Yanf M."/>
            <person name="Daum C."/>
            <person name="Ng V."/>
            <person name="Clum A."/>
            <person name="Ohm R."/>
            <person name="Martin F."/>
            <person name="Silar P."/>
            <person name="Natvig D."/>
            <person name="Lalanne C."/>
            <person name="Gautier V."/>
            <person name="Ament-Velasquez S.L."/>
            <person name="Kruys A."/>
            <person name="Hutchinson M.I."/>
            <person name="Powell A.J."/>
            <person name="Barry K."/>
            <person name="Miller A.N."/>
            <person name="Grigoriev I.V."/>
            <person name="Debuchy R."/>
            <person name="Gladieux P."/>
            <person name="Thoren M.H."/>
            <person name="Johannesson H."/>
        </authorList>
    </citation>
    <scope>NUCLEOTIDE SEQUENCE</scope>
    <source>
        <strain evidence="1">PSN243</strain>
    </source>
</reference>
<comment type="caution">
    <text evidence="1">The sequence shown here is derived from an EMBL/GenBank/DDBJ whole genome shotgun (WGS) entry which is preliminary data.</text>
</comment>
<reference evidence="1" key="1">
    <citation type="journal article" date="2023" name="Mol. Phylogenet. Evol.">
        <title>Genome-scale phylogeny and comparative genomics of the fungal order Sordariales.</title>
        <authorList>
            <person name="Hensen N."/>
            <person name="Bonometti L."/>
            <person name="Westerberg I."/>
            <person name="Brannstrom I.O."/>
            <person name="Guillou S."/>
            <person name="Cros-Aarteil S."/>
            <person name="Calhoun S."/>
            <person name="Haridas S."/>
            <person name="Kuo A."/>
            <person name="Mondo S."/>
            <person name="Pangilinan J."/>
            <person name="Riley R."/>
            <person name="LaButti K."/>
            <person name="Andreopoulos B."/>
            <person name="Lipzen A."/>
            <person name="Chen C."/>
            <person name="Yan M."/>
            <person name="Daum C."/>
            <person name="Ng V."/>
            <person name="Clum A."/>
            <person name="Steindorff A."/>
            <person name="Ohm R.A."/>
            <person name="Martin F."/>
            <person name="Silar P."/>
            <person name="Natvig D.O."/>
            <person name="Lalanne C."/>
            <person name="Gautier V."/>
            <person name="Ament-Velasquez S.L."/>
            <person name="Kruys A."/>
            <person name="Hutchinson M.I."/>
            <person name="Powell A.J."/>
            <person name="Barry K."/>
            <person name="Miller A.N."/>
            <person name="Grigoriev I.V."/>
            <person name="Debuchy R."/>
            <person name="Gladieux P."/>
            <person name="Hiltunen Thoren M."/>
            <person name="Johannesson H."/>
        </authorList>
    </citation>
    <scope>NUCLEOTIDE SEQUENCE</scope>
    <source>
        <strain evidence="1">PSN243</strain>
    </source>
</reference>
<organism evidence="1 2">
    <name type="scientific">Podospora aff. communis PSN243</name>
    <dbReference type="NCBI Taxonomy" id="3040156"/>
    <lineage>
        <taxon>Eukaryota</taxon>
        <taxon>Fungi</taxon>
        <taxon>Dikarya</taxon>
        <taxon>Ascomycota</taxon>
        <taxon>Pezizomycotina</taxon>
        <taxon>Sordariomycetes</taxon>
        <taxon>Sordariomycetidae</taxon>
        <taxon>Sordariales</taxon>
        <taxon>Podosporaceae</taxon>
        <taxon>Podospora</taxon>
    </lineage>
</organism>
<gene>
    <name evidence="1" type="ORF">QBC34DRAFT_379186</name>
</gene>
<proteinExistence type="predicted"/>
<dbReference type="Proteomes" id="UP001321760">
    <property type="component" value="Unassembled WGS sequence"/>
</dbReference>